<protein>
    <submittedName>
        <fullName evidence="2">Carnitine racemase/ catalytic</fullName>
    </submittedName>
</protein>
<dbReference type="AlphaFoldDB" id="A0A3L6SWE8"/>
<accession>A0A3L6SWE8</accession>
<dbReference type="EMBL" id="PQIB02000003">
    <property type="protein sequence ID" value="RLN28812.1"/>
    <property type="molecule type" value="Genomic_DNA"/>
</dbReference>
<feature type="region of interest" description="Disordered" evidence="1">
    <location>
        <begin position="1"/>
        <end position="55"/>
    </location>
</feature>
<evidence type="ECO:0000313" key="3">
    <source>
        <dbReference type="Proteomes" id="UP000275267"/>
    </source>
</evidence>
<evidence type="ECO:0000313" key="2">
    <source>
        <dbReference type="EMBL" id="RLN28812.1"/>
    </source>
</evidence>
<keyword evidence="3" id="KW-1185">Reference proteome</keyword>
<dbReference type="Gene3D" id="3.90.226.10">
    <property type="entry name" value="2-enoyl-CoA Hydratase, Chain A, domain 1"/>
    <property type="match status" value="1"/>
</dbReference>
<dbReference type="InterPro" id="IPR029045">
    <property type="entry name" value="ClpP/crotonase-like_dom_sf"/>
</dbReference>
<organism evidence="2 3">
    <name type="scientific">Panicum miliaceum</name>
    <name type="common">Proso millet</name>
    <name type="synonym">Broomcorn millet</name>
    <dbReference type="NCBI Taxonomy" id="4540"/>
    <lineage>
        <taxon>Eukaryota</taxon>
        <taxon>Viridiplantae</taxon>
        <taxon>Streptophyta</taxon>
        <taxon>Embryophyta</taxon>
        <taxon>Tracheophyta</taxon>
        <taxon>Spermatophyta</taxon>
        <taxon>Magnoliopsida</taxon>
        <taxon>Liliopsida</taxon>
        <taxon>Poales</taxon>
        <taxon>Poaceae</taxon>
        <taxon>PACMAD clade</taxon>
        <taxon>Panicoideae</taxon>
        <taxon>Panicodae</taxon>
        <taxon>Paniceae</taxon>
        <taxon>Panicinae</taxon>
        <taxon>Panicum</taxon>
        <taxon>Panicum sect. Panicum</taxon>
    </lineage>
</organism>
<dbReference type="GO" id="GO:0005777">
    <property type="term" value="C:peroxisome"/>
    <property type="evidence" value="ECO:0007669"/>
    <property type="project" value="TreeGrafter"/>
</dbReference>
<sequence>MGEDWPSFCTSTPSSRDGPAPPLRELSNSPSPPWRKSRSVLQPGDSDDGGSTASSGAIVDSCRLEELHRTQPAPTNKSAGTICTLEQRGSVFVLTLTGDSEHRLCHTLISSLRSTLAFAAETAARAGLGAALVTVGEGRFFSNRLDIEREGLRELIDALRMPTVAAVTGHPATVGLLLALWHDYRLMREDRSVLYMSEVDIGLHLPPYVAVTAAEGKGMGVLDAVCPSAAETATEAFNLAELLAARKWDGGVYASIRMSMYPEA</sequence>
<dbReference type="PANTHER" id="PTHR11941">
    <property type="entry name" value="ENOYL-COA HYDRATASE-RELATED"/>
    <property type="match status" value="1"/>
</dbReference>
<gene>
    <name evidence="2" type="ORF">C2845_PM05G34370</name>
</gene>
<comment type="caution">
    <text evidence="2">The sequence shown here is derived from an EMBL/GenBank/DDBJ whole genome shotgun (WGS) entry which is preliminary data.</text>
</comment>
<dbReference type="SUPFAM" id="SSF52096">
    <property type="entry name" value="ClpP/crotonase"/>
    <property type="match status" value="1"/>
</dbReference>
<reference evidence="3" key="1">
    <citation type="journal article" date="2019" name="Nat. Commun.">
        <title>The genome of broomcorn millet.</title>
        <authorList>
            <person name="Zou C."/>
            <person name="Miki D."/>
            <person name="Li D."/>
            <person name="Tang Q."/>
            <person name="Xiao L."/>
            <person name="Rajput S."/>
            <person name="Deng P."/>
            <person name="Jia W."/>
            <person name="Huang R."/>
            <person name="Zhang M."/>
            <person name="Sun Y."/>
            <person name="Hu J."/>
            <person name="Fu X."/>
            <person name="Schnable P.S."/>
            <person name="Li F."/>
            <person name="Zhang H."/>
            <person name="Feng B."/>
            <person name="Zhu X."/>
            <person name="Liu R."/>
            <person name="Schnable J.C."/>
            <person name="Zhu J.-K."/>
            <person name="Zhang H."/>
        </authorList>
    </citation>
    <scope>NUCLEOTIDE SEQUENCE [LARGE SCALE GENOMIC DNA]</scope>
</reference>
<dbReference type="STRING" id="4540.A0A3L6SWE8"/>
<dbReference type="OrthoDB" id="410701at2759"/>
<name>A0A3L6SWE8_PANMI</name>
<dbReference type="PANTHER" id="PTHR11941:SF75">
    <property type="entry name" value="ENOYL-COA HYDRATASE_ISOMERASE FAMILY PROTEIN"/>
    <property type="match status" value="1"/>
</dbReference>
<evidence type="ECO:0000256" key="1">
    <source>
        <dbReference type="SAM" id="MobiDB-lite"/>
    </source>
</evidence>
<dbReference type="Proteomes" id="UP000275267">
    <property type="component" value="Unassembled WGS sequence"/>
</dbReference>
<dbReference type="GO" id="GO:0004165">
    <property type="term" value="F:delta(3)-delta(2)-enoyl-CoA isomerase activity"/>
    <property type="evidence" value="ECO:0007669"/>
    <property type="project" value="TreeGrafter"/>
</dbReference>
<proteinExistence type="predicted"/>
<dbReference type="GO" id="GO:0006635">
    <property type="term" value="P:fatty acid beta-oxidation"/>
    <property type="evidence" value="ECO:0007669"/>
    <property type="project" value="TreeGrafter"/>
</dbReference>
<dbReference type="CDD" id="cd06558">
    <property type="entry name" value="crotonase-like"/>
    <property type="match status" value="1"/>
</dbReference>